<evidence type="ECO:0000313" key="1">
    <source>
        <dbReference type="EMBL" id="KAL2457003.1"/>
    </source>
</evidence>
<name>A0ABD1NZG1_9LAMI</name>
<gene>
    <name evidence="1" type="ORF">Adt_46522</name>
</gene>
<dbReference type="AlphaFoldDB" id="A0ABD1NZG1"/>
<reference evidence="2" key="1">
    <citation type="submission" date="2024-07" db="EMBL/GenBank/DDBJ databases">
        <title>Two chromosome-level genome assemblies of Korean endemic species Abeliophyllum distichum and Forsythia ovata (Oleaceae).</title>
        <authorList>
            <person name="Jang H."/>
        </authorList>
    </citation>
    <scope>NUCLEOTIDE SEQUENCE [LARGE SCALE GENOMIC DNA]</scope>
</reference>
<comment type="caution">
    <text evidence="1">The sequence shown here is derived from an EMBL/GenBank/DDBJ whole genome shotgun (WGS) entry which is preliminary data.</text>
</comment>
<protein>
    <submittedName>
        <fullName evidence="1">Uncharacterized protein</fullName>
    </submittedName>
</protein>
<sequence length="110" mass="12291">MVDVMLHGGDGAGDLLHQPPHRFVLRVQRVSKGNFHFLDSKAASNVSRGTSNQFCEDDPHFAMYEAHICRMERTIAHLTANIQLRLIGVVPEHDEEVGEDKNDSRGLGDQ</sequence>
<keyword evidence="2" id="KW-1185">Reference proteome</keyword>
<organism evidence="1 2">
    <name type="scientific">Abeliophyllum distichum</name>
    <dbReference type="NCBI Taxonomy" id="126358"/>
    <lineage>
        <taxon>Eukaryota</taxon>
        <taxon>Viridiplantae</taxon>
        <taxon>Streptophyta</taxon>
        <taxon>Embryophyta</taxon>
        <taxon>Tracheophyta</taxon>
        <taxon>Spermatophyta</taxon>
        <taxon>Magnoliopsida</taxon>
        <taxon>eudicotyledons</taxon>
        <taxon>Gunneridae</taxon>
        <taxon>Pentapetalae</taxon>
        <taxon>asterids</taxon>
        <taxon>lamiids</taxon>
        <taxon>Lamiales</taxon>
        <taxon>Oleaceae</taxon>
        <taxon>Forsythieae</taxon>
        <taxon>Abeliophyllum</taxon>
    </lineage>
</organism>
<proteinExistence type="predicted"/>
<accession>A0ABD1NZG1</accession>
<dbReference type="Proteomes" id="UP001604336">
    <property type="component" value="Unassembled WGS sequence"/>
</dbReference>
<evidence type="ECO:0000313" key="2">
    <source>
        <dbReference type="Proteomes" id="UP001604336"/>
    </source>
</evidence>
<dbReference type="EMBL" id="JBFOLK010000078">
    <property type="protein sequence ID" value="KAL2457003.1"/>
    <property type="molecule type" value="Genomic_DNA"/>
</dbReference>